<reference evidence="1" key="1">
    <citation type="journal article" date="2014" name="Front. Microbiol.">
        <title>High frequency of phylogenetically diverse reductive dehalogenase-homologous genes in deep subseafloor sedimentary metagenomes.</title>
        <authorList>
            <person name="Kawai M."/>
            <person name="Futagami T."/>
            <person name="Toyoda A."/>
            <person name="Takaki Y."/>
            <person name="Nishi S."/>
            <person name="Hori S."/>
            <person name="Arai W."/>
            <person name="Tsubouchi T."/>
            <person name="Morono Y."/>
            <person name="Uchiyama I."/>
            <person name="Ito T."/>
            <person name="Fujiyama A."/>
            <person name="Inagaki F."/>
            <person name="Takami H."/>
        </authorList>
    </citation>
    <scope>NUCLEOTIDE SEQUENCE</scope>
    <source>
        <strain evidence="1">Expedition CK06-06</strain>
    </source>
</reference>
<organism evidence="1">
    <name type="scientific">marine sediment metagenome</name>
    <dbReference type="NCBI Taxonomy" id="412755"/>
    <lineage>
        <taxon>unclassified sequences</taxon>
        <taxon>metagenomes</taxon>
        <taxon>ecological metagenomes</taxon>
    </lineage>
</organism>
<comment type="caution">
    <text evidence="1">The sequence shown here is derived from an EMBL/GenBank/DDBJ whole genome shotgun (WGS) entry which is preliminary data.</text>
</comment>
<gene>
    <name evidence="1" type="ORF">S01H1_51313</name>
</gene>
<protein>
    <submittedName>
        <fullName evidence="1">Uncharacterized protein</fullName>
    </submittedName>
</protein>
<feature type="non-terminal residue" evidence="1">
    <location>
        <position position="228"/>
    </location>
</feature>
<accession>X0VUW1</accession>
<evidence type="ECO:0000313" key="1">
    <source>
        <dbReference type="EMBL" id="GAG22189.1"/>
    </source>
</evidence>
<sequence>MKTQKFTIDEIWDRMGTIVYLTDYRNRMCAYIHPIVLAEWKTMLPKEVLKVVLLVYDEQNPFVRDDDFLYNVLWNGLDDLYYLDDVEIRDENGWFLLDDVLRVSLNSPQIHALCNRSETSFFDISDNLVYSSFVRMKKEICLALKRHAWKNVLAVSSLESTESYSGIDYEVYHQRPEGSSGYVGKYYLRMRCPDVQVGHYVPKNTVRSYGEKIGVEICLENNQDLSCA</sequence>
<proteinExistence type="predicted"/>
<name>X0VUW1_9ZZZZ</name>
<dbReference type="AlphaFoldDB" id="X0VUW1"/>
<dbReference type="EMBL" id="BARS01033113">
    <property type="protein sequence ID" value="GAG22189.1"/>
    <property type="molecule type" value="Genomic_DNA"/>
</dbReference>